<evidence type="ECO:0000256" key="1">
    <source>
        <dbReference type="ARBA" id="ARBA00010199"/>
    </source>
</evidence>
<dbReference type="GO" id="GO:0042910">
    <property type="term" value="F:xenobiotic transmembrane transporter activity"/>
    <property type="evidence" value="ECO:0007669"/>
    <property type="project" value="InterPro"/>
</dbReference>
<feature type="region of interest" description="Disordered" evidence="2">
    <location>
        <begin position="16"/>
        <end position="35"/>
    </location>
</feature>
<feature type="transmembrane region" description="Helical" evidence="3">
    <location>
        <begin position="139"/>
        <end position="159"/>
    </location>
</feature>
<protein>
    <recommendedName>
        <fullName evidence="5">Protein DETOXIFICATION</fullName>
    </recommendedName>
</protein>
<evidence type="ECO:0000313" key="4">
    <source>
        <dbReference type="EMBL" id="KAF2583925.1"/>
    </source>
</evidence>
<feature type="transmembrane region" description="Helical" evidence="3">
    <location>
        <begin position="179"/>
        <end position="198"/>
    </location>
</feature>
<dbReference type="GO" id="GO:0016020">
    <property type="term" value="C:membrane"/>
    <property type="evidence" value="ECO:0007669"/>
    <property type="project" value="InterPro"/>
</dbReference>
<keyword evidence="3" id="KW-1133">Transmembrane helix</keyword>
<organism evidence="4">
    <name type="scientific">Brassica cretica</name>
    <name type="common">Mustard</name>
    <dbReference type="NCBI Taxonomy" id="69181"/>
    <lineage>
        <taxon>Eukaryota</taxon>
        <taxon>Viridiplantae</taxon>
        <taxon>Streptophyta</taxon>
        <taxon>Embryophyta</taxon>
        <taxon>Tracheophyta</taxon>
        <taxon>Spermatophyta</taxon>
        <taxon>Magnoliopsida</taxon>
        <taxon>eudicotyledons</taxon>
        <taxon>Gunneridae</taxon>
        <taxon>Pentapetalae</taxon>
        <taxon>rosids</taxon>
        <taxon>malvids</taxon>
        <taxon>Brassicales</taxon>
        <taxon>Brassicaceae</taxon>
        <taxon>Brassiceae</taxon>
        <taxon>Brassica</taxon>
    </lineage>
</organism>
<feature type="transmembrane region" description="Helical" evidence="3">
    <location>
        <begin position="60"/>
        <end position="78"/>
    </location>
</feature>
<dbReference type="AlphaFoldDB" id="A0A8S9JP71"/>
<comment type="caution">
    <text evidence="4">The sequence shown here is derived from an EMBL/GenBank/DDBJ whole genome shotgun (WGS) entry which is preliminary data.</text>
</comment>
<keyword evidence="3" id="KW-0812">Transmembrane</keyword>
<name>A0A8S9JP71_BRACR</name>
<proteinExistence type="inferred from homology"/>
<dbReference type="EMBL" id="QGKY02000246">
    <property type="protein sequence ID" value="KAF2583925.1"/>
    <property type="molecule type" value="Genomic_DNA"/>
</dbReference>
<accession>A0A8S9JP71</accession>
<sequence length="261" mass="28663">MDSSQNDGLYEQLLHPQSDGTVPLSPSTESRNGELERVLSDVETPLFHRLRKATMIESKLLFKLAAPAVIVYMINYMMSMSTQIFSGHLGNLALAAASLGNTGIKTFAYGLMLGMGSAVETLCGQAFGGRKYEMLGIYLQRSTVLLTLTGVLLTLMYVFSKPILLFLGESPEIASAASIFVYGLIPQIFAYAFVYIVTSDRCRETWRGFSVQAFSGLPSFFKLSAASAVMLCLETWYFQILVLLAGLLENPELALDSLSIW</sequence>
<dbReference type="GO" id="GO:0015297">
    <property type="term" value="F:antiporter activity"/>
    <property type="evidence" value="ECO:0007669"/>
    <property type="project" value="InterPro"/>
</dbReference>
<dbReference type="PANTHER" id="PTHR11206">
    <property type="entry name" value="MULTIDRUG RESISTANCE PROTEIN"/>
    <property type="match status" value="1"/>
</dbReference>
<reference evidence="4" key="1">
    <citation type="submission" date="2019-12" db="EMBL/GenBank/DDBJ databases">
        <title>Genome sequencing and annotation of Brassica cretica.</title>
        <authorList>
            <person name="Studholme D.J."/>
            <person name="Sarris P.F."/>
        </authorList>
    </citation>
    <scope>NUCLEOTIDE SEQUENCE</scope>
    <source>
        <strain evidence="4">PFS-102/07</strain>
        <tissue evidence="4">Leaf</tissue>
    </source>
</reference>
<feature type="compositionally biased region" description="Polar residues" evidence="2">
    <location>
        <begin position="18"/>
        <end position="30"/>
    </location>
</feature>
<comment type="similarity">
    <text evidence="1">Belongs to the multi antimicrobial extrusion (MATE) (TC 2.A.66.1) family.</text>
</comment>
<dbReference type="InterPro" id="IPR002528">
    <property type="entry name" value="MATE_fam"/>
</dbReference>
<evidence type="ECO:0008006" key="5">
    <source>
        <dbReference type="Google" id="ProtNLM"/>
    </source>
</evidence>
<evidence type="ECO:0000256" key="3">
    <source>
        <dbReference type="SAM" id="Phobius"/>
    </source>
</evidence>
<dbReference type="Pfam" id="PF01554">
    <property type="entry name" value="MatE"/>
    <property type="match status" value="1"/>
</dbReference>
<keyword evidence="3" id="KW-0472">Membrane</keyword>
<gene>
    <name evidence="4" type="ORF">F2Q70_00036791</name>
</gene>
<evidence type="ECO:0000256" key="2">
    <source>
        <dbReference type="SAM" id="MobiDB-lite"/>
    </source>
</evidence>